<dbReference type="Proteomes" id="UP000177707">
    <property type="component" value="Unassembled WGS sequence"/>
</dbReference>
<dbReference type="PANTHER" id="PTHR10938">
    <property type="entry name" value="TRANSLATION INITIATION FACTOR IF-3"/>
    <property type="match status" value="1"/>
</dbReference>
<dbReference type="SUPFAM" id="SSF55200">
    <property type="entry name" value="Translation initiation factor IF3, C-terminal domain"/>
    <property type="match status" value="1"/>
</dbReference>
<evidence type="ECO:0000259" key="6">
    <source>
        <dbReference type="Pfam" id="PF05198"/>
    </source>
</evidence>
<dbReference type="InterPro" id="IPR036788">
    <property type="entry name" value="T_IF-3_C_sf"/>
</dbReference>
<dbReference type="InterPro" id="IPR001288">
    <property type="entry name" value="Translation_initiation_fac_3"/>
</dbReference>
<dbReference type="EMBL" id="MHWB01000011">
    <property type="protein sequence ID" value="OHB01686.1"/>
    <property type="molecule type" value="Genomic_DNA"/>
</dbReference>
<organism evidence="7 8">
    <name type="scientific">Candidatus Zambryskibacteria bacterium RIFCSPLOWO2_01_FULL_39_39</name>
    <dbReference type="NCBI Taxonomy" id="1802758"/>
    <lineage>
        <taxon>Bacteria</taxon>
        <taxon>Candidatus Zambryskiibacteriota</taxon>
    </lineage>
</organism>
<dbReference type="GO" id="GO:0032790">
    <property type="term" value="P:ribosome disassembly"/>
    <property type="evidence" value="ECO:0007669"/>
    <property type="project" value="TreeGrafter"/>
</dbReference>
<evidence type="ECO:0000256" key="4">
    <source>
        <dbReference type="NCBIfam" id="TIGR00168"/>
    </source>
</evidence>
<evidence type="ECO:0000256" key="3">
    <source>
        <dbReference type="ARBA" id="ARBA00022917"/>
    </source>
</evidence>
<dbReference type="PANTHER" id="PTHR10938:SF0">
    <property type="entry name" value="TRANSLATION INITIATION FACTOR IF-3, MITOCHONDRIAL"/>
    <property type="match status" value="1"/>
</dbReference>
<dbReference type="STRING" id="1802758.A3A96_03220"/>
<comment type="similarity">
    <text evidence="1">Belongs to the IF-3 family.</text>
</comment>
<accession>A0A1G2TWK2</accession>
<dbReference type="NCBIfam" id="TIGR00168">
    <property type="entry name" value="infC"/>
    <property type="match status" value="1"/>
</dbReference>
<dbReference type="InterPro" id="IPR036787">
    <property type="entry name" value="T_IF-3_N_sf"/>
</dbReference>
<dbReference type="InterPro" id="IPR019814">
    <property type="entry name" value="Translation_initiation_fac_3_N"/>
</dbReference>
<keyword evidence="3" id="KW-0648">Protein biosynthesis</keyword>
<dbReference type="Pfam" id="PF00707">
    <property type="entry name" value="IF3_C"/>
    <property type="match status" value="1"/>
</dbReference>
<gene>
    <name evidence="7" type="ORF">A3A96_03220</name>
</gene>
<dbReference type="SUPFAM" id="SSF54364">
    <property type="entry name" value="Translation initiation factor IF3, N-terminal domain"/>
    <property type="match status" value="1"/>
</dbReference>
<evidence type="ECO:0000256" key="1">
    <source>
        <dbReference type="ARBA" id="ARBA00005439"/>
    </source>
</evidence>
<name>A0A1G2TWK2_9BACT</name>
<dbReference type="GO" id="GO:0005829">
    <property type="term" value="C:cytosol"/>
    <property type="evidence" value="ECO:0007669"/>
    <property type="project" value="TreeGrafter"/>
</dbReference>
<comment type="caution">
    <text evidence="7">The sequence shown here is derived from an EMBL/GenBank/DDBJ whole genome shotgun (WGS) entry which is preliminary data.</text>
</comment>
<reference evidence="7 8" key="1">
    <citation type="journal article" date="2016" name="Nat. Commun.">
        <title>Thousands of microbial genomes shed light on interconnected biogeochemical processes in an aquifer system.</title>
        <authorList>
            <person name="Anantharaman K."/>
            <person name="Brown C.T."/>
            <person name="Hug L.A."/>
            <person name="Sharon I."/>
            <person name="Castelle C.J."/>
            <person name="Probst A.J."/>
            <person name="Thomas B.C."/>
            <person name="Singh A."/>
            <person name="Wilkins M.J."/>
            <person name="Karaoz U."/>
            <person name="Brodie E.L."/>
            <person name="Williams K.H."/>
            <person name="Hubbard S.S."/>
            <person name="Banfield J.F."/>
        </authorList>
    </citation>
    <scope>NUCLEOTIDE SEQUENCE [LARGE SCALE GENOMIC DNA]</scope>
</reference>
<evidence type="ECO:0000256" key="2">
    <source>
        <dbReference type="ARBA" id="ARBA00022540"/>
    </source>
</evidence>
<evidence type="ECO:0000313" key="7">
    <source>
        <dbReference type="EMBL" id="OHB01686.1"/>
    </source>
</evidence>
<sequence>MKHRINNFIRAENLRLIGPQGENFGEVTIKEALLKASEFGLDLVEISPNAVPPIAKIVDYGKFLYSENKKQKTIKSKTHAVEVKGLQIKVGTGDHDLNLKAKKASEWLKDGHRVKIDLFLPGRTKYMNESFLKERMERFFKLISENFKIAEEPKKSPKGMSAMIERAK</sequence>
<dbReference type="GO" id="GO:0003743">
    <property type="term" value="F:translation initiation factor activity"/>
    <property type="evidence" value="ECO:0007669"/>
    <property type="project" value="UniProtKB-UniRule"/>
</dbReference>
<dbReference type="InterPro" id="IPR019815">
    <property type="entry name" value="Translation_initiation_fac_3_C"/>
</dbReference>
<dbReference type="Gene3D" id="3.30.110.10">
    <property type="entry name" value="Translation initiation factor 3 (IF-3), C-terminal domain"/>
    <property type="match status" value="1"/>
</dbReference>
<dbReference type="GO" id="GO:0043022">
    <property type="term" value="F:ribosome binding"/>
    <property type="evidence" value="ECO:0007669"/>
    <property type="project" value="TreeGrafter"/>
</dbReference>
<dbReference type="Gene3D" id="3.10.20.80">
    <property type="entry name" value="Translation initiation factor 3 (IF-3), N-terminal domain"/>
    <property type="match status" value="1"/>
</dbReference>
<protein>
    <recommendedName>
        <fullName evidence="4">Translation initiation factor IF-3</fullName>
    </recommendedName>
</protein>
<dbReference type="GO" id="GO:0016020">
    <property type="term" value="C:membrane"/>
    <property type="evidence" value="ECO:0007669"/>
    <property type="project" value="TreeGrafter"/>
</dbReference>
<keyword evidence="2 7" id="KW-0396">Initiation factor</keyword>
<feature type="domain" description="Translation initiation factor 3 C-terminal" evidence="5">
    <location>
        <begin position="81"/>
        <end position="165"/>
    </location>
</feature>
<feature type="domain" description="Translation initiation factor 3 N-terminal" evidence="6">
    <location>
        <begin position="5"/>
        <end position="73"/>
    </location>
</feature>
<evidence type="ECO:0000259" key="5">
    <source>
        <dbReference type="Pfam" id="PF00707"/>
    </source>
</evidence>
<proteinExistence type="inferred from homology"/>
<evidence type="ECO:0000313" key="8">
    <source>
        <dbReference type="Proteomes" id="UP000177707"/>
    </source>
</evidence>
<dbReference type="AlphaFoldDB" id="A0A1G2TWK2"/>
<dbReference type="Pfam" id="PF05198">
    <property type="entry name" value="IF3_N"/>
    <property type="match status" value="1"/>
</dbReference>